<name>A0A9D4GGS7_DREPO</name>
<reference evidence="1" key="1">
    <citation type="journal article" date="2019" name="bioRxiv">
        <title>The Genome of the Zebra Mussel, Dreissena polymorpha: A Resource for Invasive Species Research.</title>
        <authorList>
            <person name="McCartney M.A."/>
            <person name="Auch B."/>
            <person name="Kono T."/>
            <person name="Mallez S."/>
            <person name="Zhang Y."/>
            <person name="Obille A."/>
            <person name="Becker A."/>
            <person name="Abrahante J.E."/>
            <person name="Garbe J."/>
            <person name="Badalamenti J.P."/>
            <person name="Herman A."/>
            <person name="Mangelson H."/>
            <person name="Liachko I."/>
            <person name="Sullivan S."/>
            <person name="Sone E.D."/>
            <person name="Koren S."/>
            <person name="Silverstein K.A.T."/>
            <person name="Beckman K.B."/>
            <person name="Gohl D.M."/>
        </authorList>
    </citation>
    <scope>NUCLEOTIDE SEQUENCE</scope>
    <source>
        <strain evidence="1">Duluth1</strain>
        <tissue evidence="1">Whole animal</tissue>
    </source>
</reference>
<evidence type="ECO:0000313" key="2">
    <source>
        <dbReference type="Proteomes" id="UP000828390"/>
    </source>
</evidence>
<gene>
    <name evidence="1" type="ORF">DPMN_118358</name>
</gene>
<comment type="caution">
    <text evidence="1">The sequence shown here is derived from an EMBL/GenBank/DDBJ whole genome shotgun (WGS) entry which is preliminary data.</text>
</comment>
<keyword evidence="2" id="KW-1185">Reference proteome</keyword>
<evidence type="ECO:0000313" key="1">
    <source>
        <dbReference type="EMBL" id="KAH3816835.1"/>
    </source>
</evidence>
<protein>
    <submittedName>
        <fullName evidence="1">Uncharacterized protein</fullName>
    </submittedName>
</protein>
<sequence>MQNAVDAPHELESPVVDFFTKKTITKALKPKPKRFVSPFKITGNLMHEKNVQ</sequence>
<dbReference type="EMBL" id="JAIWYP010000005">
    <property type="protein sequence ID" value="KAH3816835.1"/>
    <property type="molecule type" value="Genomic_DNA"/>
</dbReference>
<organism evidence="1 2">
    <name type="scientific">Dreissena polymorpha</name>
    <name type="common">Zebra mussel</name>
    <name type="synonym">Mytilus polymorpha</name>
    <dbReference type="NCBI Taxonomy" id="45954"/>
    <lineage>
        <taxon>Eukaryota</taxon>
        <taxon>Metazoa</taxon>
        <taxon>Spiralia</taxon>
        <taxon>Lophotrochozoa</taxon>
        <taxon>Mollusca</taxon>
        <taxon>Bivalvia</taxon>
        <taxon>Autobranchia</taxon>
        <taxon>Heteroconchia</taxon>
        <taxon>Euheterodonta</taxon>
        <taxon>Imparidentia</taxon>
        <taxon>Neoheterodontei</taxon>
        <taxon>Myida</taxon>
        <taxon>Dreissenoidea</taxon>
        <taxon>Dreissenidae</taxon>
        <taxon>Dreissena</taxon>
    </lineage>
</organism>
<reference evidence="1" key="2">
    <citation type="submission" date="2020-11" db="EMBL/GenBank/DDBJ databases">
        <authorList>
            <person name="McCartney M.A."/>
            <person name="Auch B."/>
            <person name="Kono T."/>
            <person name="Mallez S."/>
            <person name="Becker A."/>
            <person name="Gohl D.M."/>
            <person name="Silverstein K.A.T."/>
            <person name="Koren S."/>
            <person name="Bechman K.B."/>
            <person name="Herman A."/>
            <person name="Abrahante J.E."/>
            <person name="Garbe J."/>
        </authorList>
    </citation>
    <scope>NUCLEOTIDE SEQUENCE</scope>
    <source>
        <strain evidence="1">Duluth1</strain>
        <tissue evidence="1">Whole animal</tissue>
    </source>
</reference>
<dbReference type="AlphaFoldDB" id="A0A9D4GGS7"/>
<dbReference type="Proteomes" id="UP000828390">
    <property type="component" value="Unassembled WGS sequence"/>
</dbReference>
<accession>A0A9D4GGS7</accession>
<proteinExistence type="predicted"/>